<gene>
    <name evidence="7" type="ORF">BDP27DRAFT_1159075</name>
</gene>
<feature type="domain" description="Protein kinase" evidence="6">
    <location>
        <begin position="1"/>
        <end position="111"/>
    </location>
</feature>
<dbReference type="OrthoDB" id="10252171at2759"/>
<keyword evidence="5" id="KW-0067">ATP-binding</keyword>
<proteinExistence type="predicted"/>
<keyword evidence="1" id="KW-0723">Serine/threonine-protein kinase</keyword>
<dbReference type="AlphaFoldDB" id="A0A9P5QBM6"/>
<protein>
    <submittedName>
        <fullName evidence="7">Kinase-like domain-containing protein</fullName>
    </submittedName>
</protein>
<feature type="non-terminal residue" evidence="7">
    <location>
        <position position="1"/>
    </location>
</feature>
<dbReference type="PANTHER" id="PTHR24351">
    <property type="entry name" value="RIBOSOMAL PROTEIN S6 KINASE"/>
    <property type="match status" value="1"/>
</dbReference>
<keyword evidence="3" id="KW-0547">Nucleotide-binding</keyword>
<accession>A0A9P5QBM6</accession>
<dbReference type="PROSITE" id="PS00108">
    <property type="entry name" value="PROTEIN_KINASE_ST"/>
    <property type="match status" value="1"/>
</dbReference>
<dbReference type="PROSITE" id="PS50011">
    <property type="entry name" value="PROTEIN_KINASE_DOM"/>
    <property type="match status" value="1"/>
</dbReference>
<dbReference type="InterPro" id="IPR008271">
    <property type="entry name" value="Ser/Thr_kinase_AS"/>
</dbReference>
<evidence type="ECO:0000256" key="2">
    <source>
        <dbReference type="ARBA" id="ARBA00022679"/>
    </source>
</evidence>
<dbReference type="Proteomes" id="UP000772434">
    <property type="component" value="Unassembled WGS sequence"/>
</dbReference>
<dbReference type="GO" id="GO:0004674">
    <property type="term" value="F:protein serine/threonine kinase activity"/>
    <property type="evidence" value="ECO:0007669"/>
    <property type="project" value="UniProtKB-KW"/>
</dbReference>
<dbReference type="Gene3D" id="1.10.510.10">
    <property type="entry name" value="Transferase(Phosphotransferase) domain 1"/>
    <property type="match status" value="1"/>
</dbReference>
<dbReference type="InterPro" id="IPR011009">
    <property type="entry name" value="Kinase-like_dom_sf"/>
</dbReference>
<dbReference type="Pfam" id="PF00069">
    <property type="entry name" value="Pkinase"/>
    <property type="match status" value="1"/>
</dbReference>
<evidence type="ECO:0000256" key="1">
    <source>
        <dbReference type="ARBA" id="ARBA00022527"/>
    </source>
</evidence>
<dbReference type="InterPro" id="IPR000719">
    <property type="entry name" value="Prot_kinase_dom"/>
</dbReference>
<evidence type="ECO:0000256" key="4">
    <source>
        <dbReference type="ARBA" id="ARBA00022777"/>
    </source>
</evidence>
<keyword evidence="8" id="KW-1185">Reference proteome</keyword>
<reference evidence="7" key="1">
    <citation type="submission" date="2020-11" db="EMBL/GenBank/DDBJ databases">
        <authorList>
            <consortium name="DOE Joint Genome Institute"/>
            <person name="Ahrendt S."/>
            <person name="Riley R."/>
            <person name="Andreopoulos W."/>
            <person name="Labutti K."/>
            <person name="Pangilinan J."/>
            <person name="Ruiz-Duenas F.J."/>
            <person name="Barrasa J.M."/>
            <person name="Sanchez-Garcia M."/>
            <person name="Camarero S."/>
            <person name="Miyauchi S."/>
            <person name="Serrano A."/>
            <person name="Linde D."/>
            <person name="Babiker R."/>
            <person name="Drula E."/>
            <person name="Ayuso-Fernandez I."/>
            <person name="Pacheco R."/>
            <person name="Padilla G."/>
            <person name="Ferreira P."/>
            <person name="Barriuso J."/>
            <person name="Kellner H."/>
            <person name="Castanera R."/>
            <person name="Alfaro M."/>
            <person name="Ramirez L."/>
            <person name="Pisabarro A.G."/>
            <person name="Kuo A."/>
            <person name="Tritt A."/>
            <person name="Lipzen A."/>
            <person name="He G."/>
            <person name="Yan M."/>
            <person name="Ng V."/>
            <person name="Cullen D."/>
            <person name="Martin F."/>
            <person name="Rosso M.-N."/>
            <person name="Henrissat B."/>
            <person name="Hibbett D."/>
            <person name="Martinez A.T."/>
            <person name="Grigoriev I.V."/>
        </authorList>
    </citation>
    <scope>NUCLEOTIDE SEQUENCE</scope>
    <source>
        <strain evidence="7">AH 40177</strain>
    </source>
</reference>
<evidence type="ECO:0000256" key="5">
    <source>
        <dbReference type="ARBA" id="ARBA00022840"/>
    </source>
</evidence>
<evidence type="ECO:0000313" key="8">
    <source>
        <dbReference type="Proteomes" id="UP000772434"/>
    </source>
</evidence>
<evidence type="ECO:0000256" key="3">
    <source>
        <dbReference type="ARBA" id="ARBA00022741"/>
    </source>
</evidence>
<sequence length="111" mass="12358">LGLIFLHQRGIVHQDIKPSNIMISSAGHIIIADFGASTALPFSFDYEGFPVIPNSPANKTFHPIVLNAQDLITFTPLYAAPELVRRNRAGLVIYDSRADWWSFGVMLYELA</sequence>
<keyword evidence="4 7" id="KW-0418">Kinase</keyword>
<comment type="caution">
    <text evidence="7">The sequence shown here is derived from an EMBL/GenBank/DDBJ whole genome shotgun (WGS) entry which is preliminary data.</text>
</comment>
<evidence type="ECO:0000259" key="6">
    <source>
        <dbReference type="PROSITE" id="PS50011"/>
    </source>
</evidence>
<keyword evidence="2" id="KW-0808">Transferase</keyword>
<dbReference type="EMBL" id="JADNRY010000001">
    <property type="protein sequence ID" value="KAF9078388.1"/>
    <property type="molecule type" value="Genomic_DNA"/>
</dbReference>
<name>A0A9P5QBM6_9AGAR</name>
<dbReference type="SUPFAM" id="SSF56112">
    <property type="entry name" value="Protein kinase-like (PK-like)"/>
    <property type="match status" value="1"/>
</dbReference>
<organism evidence="7 8">
    <name type="scientific">Rhodocollybia butyracea</name>
    <dbReference type="NCBI Taxonomy" id="206335"/>
    <lineage>
        <taxon>Eukaryota</taxon>
        <taxon>Fungi</taxon>
        <taxon>Dikarya</taxon>
        <taxon>Basidiomycota</taxon>
        <taxon>Agaricomycotina</taxon>
        <taxon>Agaricomycetes</taxon>
        <taxon>Agaricomycetidae</taxon>
        <taxon>Agaricales</taxon>
        <taxon>Marasmiineae</taxon>
        <taxon>Omphalotaceae</taxon>
        <taxon>Rhodocollybia</taxon>
    </lineage>
</organism>
<dbReference type="GO" id="GO:0005524">
    <property type="term" value="F:ATP binding"/>
    <property type="evidence" value="ECO:0007669"/>
    <property type="project" value="UniProtKB-KW"/>
</dbReference>
<feature type="non-terminal residue" evidence="7">
    <location>
        <position position="111"/>
    </location>
</feature>
<evidence type="ECO:0000313" key="7">
    <source>
        <dbReference type="EMBL" id="KAF9078388.1"/>
    </source>
</evidence>